<dbReference type="InterPro" id="IPR052018">
    <property type="entry name" value="PHP_domain"/>
</dbReference>
<organism evidence="2 3">
    <name type="scientific">Stieleria maiorica</name>
    <dbReference type="NCBI Taxonomy" id="2795974"/>
    <lineage>
        <taxon>Bacteria</taxon>
        <taxon>Pseudomonadati</taxon>
        <taxon>Planctomycetota</taxon>
        <taxon>Planctomycetia</taxon>
        <taxon>Pirellulales</taxon>
        <taxon>Pirellulaceae</taxon>
        <taxon>Stieleria</taxon>
    </lineage>
</organism>
<dbReference type="SUPFAM" id="SSF89550">
    <property type="entry name" value="PHP domain-like"/>
    <property type="match status" value="1"/>
</dbReference>
<dbReference type="KEGG" id="smam:Mal15_24620"/>
<dbReference type="Proteomes" id="UP000321353">
    <property type="component" value="Chromosome"/>
</dbReference>
<proteinExistence type="predicted"/>
<name>A0A5B9MEK7_9BACT</name>
<protein>
    <recommendedName>
        <fullName evidence="4">PHP domain protein</fullName>
    </recommendedName>
</protein>
<dbReference type="GO" id="GO:0035312">
    <property type="term" value="F:5'-3' DNA exonuclease activity"/>
    <property type="evidence" value="ECO:0007669"/>
    <property type="project" value="TreeGrafter"/>
</dbReference>
<evidence type="ECO:0008006" key="4">
    <source>
        <dbReference type="Google" id="ProtNLM"/>
    </source>
</evidence>
<dbReference type="EMBL" id="CP036264">
    <property type="protein sequence ID" value="QEF98410.1"/>
    <property type="molecule type" value="Genomic_DNA"/>
</dbReference>
<accession>A0A5B9MEK7</accession>
<evidence type="ECO:0000313" key="2">
    <source>
        <dbReference type="EMBL" id="QEF98410.1"/>
    </source>
</evidence>
<keyword evidence="3" id="KW-1185">Reference proteome</keyword>
<keyword evidence="1" id="KW-1133">Transmembrane helix</keyword>
<gene>
    <name evidence="2" type="ORF">Mal15_24620</name>
</gene>
<sequence>MLSTRCADHALASVATTTNESFSFETIQTMNRLFCFIIATLGVFPLISVAAEPVMDDQVRWWKGNLHTHSLWSDGDEFPEMIADWYRQQGYQFLALTDHNVLSEGMRWMGVTKIVARSDDGVVGRYRDRFGDHWVESRANPETGDQEIRLKPLDEFRHLLEERGRFIMIPAEEISDRSEGKPVHINATNLAEVIAPAGGATVREAMQNNLRIILEHEKAHGREVLPHINHPNFGYAMTAEDLAAVASERFFEVYNGHPGVNHLGDKDHPGIEQMWDQINAIRCGAAGIAPIMGLATDDSHEYHGKPGSRPGRGWVMVRSRFLTPEHLIQAMKRGDFYASSGVSLADVSFDESTRTLSVDIQAEIGAAYRTDFIATLRDESAEGNAADLHKIGVVVDSQEGTTAKYQMTGNELYVRAVVTSDRPHVDPSFPDQLQQAWTQPVGWKQ</sequence>
<feature type="transmembrane region" description="Helical" evidence="1">
    <location>
        <begin position="33"/>
        <end position="51"/>
    </location>
</feature>
<dbReference type="InterPro" id="IPR016195">
    <property type="entry name" value="Pol/histidinol_Pase-like"/>
</dbReference>
<dbReference type="Gene3D" id="3.20.20.140">
    <property type="entry name" value="Metal-dependent hydrolases"/>
    <property type="match status" value="1"/>
</dbReference>
<evidence type="ECO:0000313" key="3">
    <source>
        <dbReference type="Proteomes" id="UP000321353"/>
    </source>
</evidence>
<reference evidence="2 3" key="1">
    <citation type="submission" date="2019-02" db="EMBL/GenBank/DDBJ databases">
        <title>Planctomycetal bacteria perform biofilm scaping via a novel small molecule.</title>
        <authorList>
            <person name="Jeske O."/>
            <person name="Boedeker C."/>
            <person name="Wiegand S."/>
            <person name="Breitling P."/>
            <person name="Kallscheuer N."/>
            <person name="Jogler M."/>
            <person name="Rohde M."/>
            <person name="Petersen J."/>
            <person name="Medema M.H."/>
            <person name="Surup F."/>
            <person name="Jogler C."/>
        </authorList>
    </citation>
    <scope>NUCLEOTIDE SEQUENCE [LARGE SCALE GENOMIC DNA]</scope>
    <source>
        <strain evidence="2 3">Mal15</strain>
    </source>
</reference>
<evidence type="ECO:0000256" key="1">
    <source>
        <dbReference type="SAM" id="Phobius"/>
    </source>
</evidence>
<dbReference type="AlphaFoldDB" id="A0A5B9MEK7"/>
<dbReference type="PANTHER" id="PTHR42924:SF11">
    <property type="entry name" value="POLYMERASE_HISTIDINOL PHOSPHATASE N-TERMINAL DOMAIN-CONTAINING PROTEIN"/>
    <property type="match status" value="1"/>
</dbReference>
<dbReference type="GO" id="GO:0004534">
    <property type="term" value="F:5'-3' RNA exonuclease activity"/>
    <property type="evidence" value="ECO:0007669"/>
    <property type="project" value="TreeGrafter"/>
</dbReference>
<keyword evidence="1" id="KW-0472">Membrane</keyword>
<keyword evidence="1" id="KW-0812">Transmembrane</keyword>
<dbReference type="PANTHER" id="PTHR42924">
    <property type="entry name" value="EXONUCLEASE"/>
    <property type="match status" value="1"/>
</dbReference>